<feature type="chain" id="PRO_5011628658" description="Secreted protein" evidence="1">
    <location>
        <begin position="26"/>
        <end position="63"/>
    </location>
</feature>
<protein>
    <recommendedName>
        <fullName evidence="4">Secreted protein</fullName>
    </recommendedName>
</protein>
<evidence type="ECO:0008006" key="4">
    <source>
        <dbReference type="Google" id="ProtNLM"/>
    </source>
</evidence>
<evidence type="ECO:0000256" key="1">
    <source>
        <dbReference type="SAM" id="SignalP"/>
    </source>
</evidence>
<evidence type="ECO:0000313" key="3">
    <source>
        <dbReference type="Proteomes" id="UP000198809"/>
    </source>
</evidence>
<organism evidence="2 3">
    <name type="scientific">Paenibacillus sophorae</name>
    <dbReference type="NCBI Taxonomy" id="1333845"/>
    <lineage>
        <taxon>Bacteria</taxon>
        <taxon>Bacillati</taxon>
        <taxon>Bacillota</taxon>
        <taxon>Bacilli</taxon>
        <taxon>Bacillales</taxon>
        <taxon>Paenibacillaceae</taxon>
        <taxon>Paenibacillus</taxon>
    </lineage>
</organism>
<proteinExistence type="predicted"/>
<evidence type="ECO:0000313" key="2">
    <source>
        <dbReference type="EMBL" id="SEN49438.1"/>
    </source>
</evidence>
<dbReference type="AlphaFoldDB" id="A0A1H8H1S8"/>
<keyword evidence="1" id="KW-0732">Signal</keyword>
<dbReference type="STRING" id="1333845.SAMN04487895_101703"/>
<gene>
    <name evidence="2" type="ORF">SAMN04487895_101703</name>
</gene>
<accession>A0A1H8H1S8</accession>
<dbReference type="EMBL" id="FODH01000001">
    <property type="protein sequence ID" value="SEN49438.1"/>
    <property type="molecule type" value="Genomic_DNA"/>
</dbReference>
<name>A0A1H8H1S8_9BACL</name>
<feature type="signal peptide" evidence="1">
    <location>
        <begin position="1"/>
        <end position="25"/>
    </location>
</feature>
<sequence length="63" mass="7284">MKKIILTIITVLSLVVISTPSTTSAAPVKHEIARHNYKTILSSRERLLHCRDEQRQTRWILDT</sequence>
<reference evidence="2 3" key="1">
    <citation type="submission" date="2016-10" db="EMBL/GenBank/DDBJ databases">
        <authorList>
            <person name="de Groot N.N."/>
        </authorList>
    </citation>
    <scope>NUCLEOTIDE SEQUENCE [LARGE SCALE GENOMIC DNA]</scope>
    <source>
        <strain evidence="2 3">CGMCC 1.10238</strain>
    </source>
</reference>
<dbReference type="Proteomes" id="UP000198809">
    <property type="component" value="Unassembled WGS sequence"/>
</dbReference>